<keyword evidence="1" id="KW-0175">Coiled coil</keyword>
<dbReference type="AlphaFoldDB" id="A0A812RR21"/>
<proteinExistence type="predicted"/>
<sequence>MVGDVQRLQDEVKRHFAQQKAENGRLQQQITTLKGEKTSLQQQILGLQRRIQEIEEQVGCD</sequence>
<comment type="caution">
    <text evidence="2">The sequence shown here is derived from an EMBL/GenBank/DDBJ whole genome shotgun (WGS) entry which is preliminary data.</text>
</comment>
<reference evidence="2" key="1">
    <citation type="submission" date="2021-02" db="EMBL/GenBank/DDBJ databases">
        <authorList>
            <person name="Dougan E. K."/>
            <person name="Rhodes N."/>
            <person name="Thang M."/>
            <person name="Chan C."/>
        </authorList>
    </citation>
    <scope>NUCLEOTIDE SEQUENCE</scope>
</reference>
<keyword evidence="3" id="KW-1185">Reference proteome</keyword>
<dbReference type="Proteomes" id="UP000604046">
    <property type="component" value="Unassembled WGS sequence"/>
</dbReference>
<dbReference type="EMBL" id="CAJNDS010002361">
    <property type="protein sequence ID" value="CAE7449283.1"/>
    <property type="molecule type" value="Genomic_DNA"/>
</dbReference>
<organism evidence="2 3">
    <name type="scientific">Symbiodinium natans</name>
    <dbReference type="NCBI Taxonomy" id="878477"/>
    <lineage>
        <taxon>Eukaryota</taxon>
        <taxon>Sar</taxon>
        <taxon>Alveolata</taxon>
        <taxon>Dinophyceae</taxon>
        <taxon>Suessiales</taxon>
        <taxon>Symbiodiniaceae</taxon>
        <taxon>Symbiodinium</taxon>
    </lineage>
</organism>
<feature type="coiled-coil region" evidence="1">
    <location>
        <begin position="16"/>
        <end position="57"/>
    </location>
</feature>
<accession>A0A812RR21</accession>
<protein>
    <submittedName>
        <fullName evidence="2">ALKBH3 protein</fullName>
    </submittedName>
</protein>
<evidence type="ECO:0000256" key="1">
    <source>
        <dbReference type="SAM" id="Coils"/>
    </source>
</evidence>
<evidence type="ECO:0000313" key="2">
    <source>
        <dbReference type="EMBL" id="CAE7449283.1"/>
    </source>
</evidence>
<name>A0A812RR21_9DINO</name>
<dbReference type="Gene3D" id="6.10.250.3110">
    <property type="match status" value="1"/>
</dbReference>
<gene>
    <name evidence="2" type="primary">ALKBH3</name>
    <name evidence="2" type="ORF">SNAT2548_LOCUS24546</name>
</gene>
<evidence type="ECO:0000313" key="3">
    <source>
        <dbReference type="Proteomes" id="UP000604046"/>
    </source>
</evidence>